<feature type="domain" description="Obg" evidence="11">
    <location>
        <begin position="1"/>
        <end position="159"/>
    </location>
</feature>
<feature type="binding site" evidence="8">
    <location>
        <begin position="166"/>
        <end position="173"/>
    </location>
    <ligand>
        <name>GTP</name>
        <dbReference type="ChEBI" id="CHEBI:37565"/>
    </ligand>
</feature>
<keyword evidence="3 8" id="KW-0479">Metal-binding</keyword>
<comment type="cofactor">
    <cofactor evidence="8">
        <name>Mg(2+)</name>
        <dbReference type="ChEBI" id="CHEBI:18420"/>
    </cofactor>
</comment>
<evidence type="ECO:0000256" key="9">
    <source>
        <dbReference type="SAM" id="MobiDB-lite"/>
    </source>
</evidence>
<dbReference type="PANTHER" id="PTHR11702:SF31">
    <property type="entry name" value="MITOCHONDRIAL RIBOSOME-ASSOCIATED GTPASE 2"/>
    <property type="match status" value="1"/>
</dbReference>
<keyword evidence="15" id="KW-1185">Reference proteome</keyword>
<evidence type="ECO:0000256" key="8">
    <source>
        <dbReference type="HAMAP-Rule" id="MF_01454"/>
    </source>
</evidence>
<dbReference type="PANTHER" id="PTHR11702">
    <property type="entry name" value="DEVELOPMENTALLY REGULATED GTP-BINDING PROTEIN-RELATED"/>
    <property type="match status" value="1"/>
</dbReference>
<dbReference type="NCBIfam" id="TIGR02729">
    <property type="entry name" value="Obg_CgtA"/>
    <property type="match status" value="1"/>
</dbReference>
<evidence type="ECO:0000256" key="1">
    <source>
        <dbReference type="ARBA" id="ARBA00007699"/>
    </source>
</evidence>
<dbReference type="PROSITE" id="PS51883">
    <property type="entry name" value="OBG"/>
    <property type="match status" value="1"/>
</dbReference>
<evidence type="ECO:0000313" key="13">
    <source>
        <dbReference type="EMBL" id="SUA53321.1"/>
    </source>
</evidence>
<dbReference type="NCBIfam" id="NF008956">
    <property type="entry name" value="PRK12299.1"/>
    <property type="match status" value="1"/>
</dbReference>
<dbReference type="Proteomes" id="UP000594903">
    <property type="component" value="Chromosome"/>
</dbReference>
<sequence>MKFVDEVTIEVIGGKGGNGSASFRREKFIPRGGPDGGDGGRGGSIFAVADRNLNTLIDYRYDRMHRARNGENGRGADQYGAGADDITLKVPVGTIVYDAETGEQLFDLDKHGEQVTLAQGGAGGLGNLHFKSSTNRAPRKFTYGKMGEQKKLRMELKVLADVGLLGLPNAGKSSFIAKTSNAKPKIADYPFTTLYPNLGMVRTSPSHSFVIADIPGLIEGASEGAGLGHLFLRHLTRTRVLLHIVDIYNIDAEVDSVEKAAADIEGIVEELKLYDEELYNKPRWLVLNKVDMVEDVEQFKQALCERLNWQGPVYAISALSGEGTEQLIYALQDYVDEVKAQENRAADEAAGLVEYEDPRFDPNRQAAPIELDDDDPRFATTASVDTSKLDPRYDPNSPEYDPRLDPNHPSYDPRIDPDDPKA</sequence>
<evidence type="ECO:0000259" key="10">
    <source>
        <dbReference type="PROSITE" id="PS51710"/>
    </source>
</evidence>
<reference evidence="13 14" key="1">
    <citation type="submission" date="2018-06" db="EMBL/GenBank/DDBJ databases">
        <authorList>
            <consortium name="Pathogen Informatics"/>
            <person name="Doyle S."/>
        </authorList>
    </citation>
    <scope>NUCLEOTIDE SEQUENCE [LARGE SCALE GENOMIC DNA]</scope>
    <source>
        <strain evidence="13 14">NCTC11997</strain>
    </source>
</reference>
<evidence type="ECO:0000256" key="6">
    <source>
        <dbReference type="ARBA" id="ARBA00022842"/>
    </source>
</evidence>
<dbReference type="InterPro" id="IPR027417">
    <property type="entry name" value="P-loop_NTPase"/>
</dbReference>
<dbReference type="InterPro" id="IPR006073">
    <property type="entry name" value="GTP-bd"/>
</dbReference>
<dbReference type="InterPro" id="IPR014100">
    <property type="entry name" value="GTP-bd_Obg/CgtA"/>
</dbReference>
<dbReference type="HAMAP" id="MF_01454">
    <property type="entry name" value="GTPase_Obg"/>
    <property type="match status" value="1"/>
</dbReference>
<evidence type="ECO:0000256" key="7">
    <source>
        <dbReference type="ARBA" id="ARBA00023134"/>
    </source>
</evidence>
<dbReference type="GO" id="GO:0003924">
    <property type="term" value="F:GTPase activity"/>
    <property type="evidence" value="ECO:0007669"/>
    <property type="project" value="UniProtKB-UniRule"/>
</dbReference>
<protein>
    <recommendedName>
        <fullName evidence="8">GTPase Obg</fullName>
        <ecNumber evidence="8">3.6.5.-</ecNumber>
    </recommendedName>
    <alternativeName>
        <fullName evidence="8">GTP-binding protein Obg</fullName>
    </alternativeName>
</protein>
<dbReference type="Gene3D" id="3.40.50.300">
    <property type="entry name" value="P-loop containing nucleotide triphosphate hydrolases"/>
    <property type="match status" value="1"/>
</dbReference>
<dbReference type="Pfam" id="PF01018">
    <property type="entry name" value="GTP1_OBG"/>
    <property type="match status" value="1"/>
</dbReference>
<comment type="function">
    <text evidence="8">An essential GTPase which binds GTP, GDP and possibly (p)ppGpp with moderate affinity, with high nucleotide exchange rates and a fairly low GTP hydrolysis rate. Plays a role in control of the cell cycle, stress response, ribosome biogenesis and in those bacteria that undergo differentiation, in morphogenesis control.</text>
</comment>
<dbReference type="InterPro" id="IPR036726">
    <property type="entry name" value="GTP1_OBG_dom_sf"/>
</dbReference>
<dbReference type="PROSITE" id="PS51710">
    <property type="entry name" value="G_OBG"/>
    <property type="match status" value="1"/>
</dbReference>
<dbReference type="OrthoDB" id="9807318at2"/>
<gene>
    <name evidence="8 13" type="primary">obg</name>
    <name evidence="12" type="synonym">obgE</name>
    <name evidence="12" type="ORF">I6G29_05265</name>
    <name evidence="13" type="ORF">NCTC11997_01107</name>
</gene>
<keyword evidence="6 8" id="KW-0460">Magnesium</keyword>
<evidence type="ECO:0000313" key="14">
    <source>
        <dbReference type="Proteomes" id="UP000254603"/>
    </source>
</evidence>
<comment type="similarity">
    <text evidence="1 8">Belongs to the TRAFAC class OBG-HflX-like GTPase superfamily. OBG GTPase family.</text>
</comment>
<keyword evidence="2 8" id="KW-0963">Cytoplasm</keyword>
<dbReference type="Pfam" id="PF01926">
    <property type="entry name" value="MMR_HSR1"/>
    <property type="match status" value="1"/>
</dbReference>
<dbReference type="GO" id="GO:0042254">
    <property type="term" value="P:ribosome biogenesis"/>
    <property type="evidence" value="ECO:0007669"/>
    <property type="project" value="UniProtKB-UniRule"/>
</dbReference>
<dbReference type="InterPro" id="IPR045086">
    <property type="entry name" value="OBG_GTPase"/>
</dbReference>
<dbReference type="CDD" id="cd01898">
    <property type="entry name" value="Obg"/>
    <property type="match status" value="1"/>
</dbReference>
<evidence type="ECO:0000259" key="11">
    <source>
        <dbReference type="PROSITE" id="PS51883"/>
    </source>
</evidence>
<evidence type="ECO:0000256" key="4">
    <source>
        <dbReference type="ARBA" id="ARBA00022741"/>
    </source>
</evidence>
<dbReference type="Proteomes" id="UP000254603">
    <property type="component" value="Unassembled WGS sequence"/>
</dbReference>
<dbReference type="PRINTS" id="PR00326">
    <property type="entry name" value="GTP1OBG"/>
</dbReference>
<dbReference type="FunFam" id="2.70.210.12:FF:000001">
    <property type="entry name" value="GTPase Obg"/>
    <property type="match status" value="1"/>
</dbReference>
<proteinExistence type="inferred from homology"/>
<dbReference type="EMBL" id="UGSB01000001">
    <property type="protein sequence ID" value="SUA53321.1"/>
    <property type="molecule type" value="Genomic_DNA"/>
</dbReference>
<feature type="binding site" evidence="8">
    <location>
        <begin position="317"/>
        <end position="319"/>
    </location>
    <ligand>
        <name>GTP</name>
        <dbReference type="ChEBI" id="CHEBI:37565"/>
    </ligand>
</feature>
<feature type="binding site" evidence="8">
    <location>
        <begin position="213"/>
        <end position="216"/>
    </location>
    <ligand>
        <name>GTP</name>
        <dbReference type="ChEBI" id="CHEBI:37565"/>
    </ligand>
</feature>
<dbReference type="NCBIfam" id="NF008955">
    <property type="entry name" value="PRK12297.1"/>
    <property type="match status" value="1"/>
</dbReference>
<feature type="region of interest" description="Disordered" evidence="9">
    <location>
        <begin position="351"/>
        <end position="422"/>
    </location>
</feature>
<keyword evidence="4 8" id="KW-0547">Nucleotide-binding</keyword>
<keyword evidence="5 8" id="KW-0378">Hydrolase</keyword>
<feature type="binding site" evidence="8">
    <location>
        <begin position="288"/>
        <end position="291"/>
    </location>
    <ligand>
        <name>GTP</name>
        <dbReference type="ChEBI" id="CHEBI:37565"/>
    </ligand>
</feature>
<accession>A0A378XF83</accession>
<feature type="binding site" evidence="8">
    <location>
        <position position="173"/>
    </location>
    <ligand>
        <name>Mg(2+)</name>
        <dbReference type="ChEBI" id="CHEBI:18420"/>
    </ligand>
</feature>
<feature type="domain" description="OBG-type G" evidence="10">
    <location>
        <begin position="160"/>
        <end position="336"/>
    </location>
</feature>
<evidence type="ECO:0000256" key="2">
    <source>
        <dbReference type="ARBA" id="ARBA00022490"/>
    </source>
</evidence>
<name>A0A378XF83_9BURK</name>
<dbReference type="EMBL" id="CP065725">
    <property type="protein sequence ID" value="QPT40968.1"/>
    <property type="molecule type" value="Genomic_DNA"/>
</dbReference>
<dbReference type="GO" id="GO:0000287">
    <property type="term" value="F:magnesium ion binding"/>
    <property type="evidence" value="ECO:0007669"/>
    <property type="project" value="InterPro"/>
</dbReference>
<dbReference type="InterPro" id="IPR006169">
    <property type="entry name" value="GTP1_OBG_dom"/>
</dbReference>
<dbReference type="SUPFAM" id="SSF52540">
    <property type="entry name" value="P-loop containing nucleoside triphosphate hydrolases"/>
    <property type="match status" value="1"/>
</dbReference>
<dbReference type="STRING" id="1122619.GCA_000373745_00728"/>
<dbReference type="GO" id="GO:0005737">
    <property type="term" value="C:cytoplasm"/>
    <property type="evidence" value="ECO:0007669"/>
    <property type="project" value="UniProtKB-SubCell"/>
</dbReference>
<dbReference type="PROSITE" id="PS00905">
    <property type="entry name" value="GTP1_OBG"/>
    <property type="match status" value="1"/>
</dbReference>
<evidence type="ECO:0000313" key="15">
    <source>
        <dbReference type="Proteomes" id="UP000594903"/>
    </source>
</evidence>
<feature type="compositionally biased region" description="Basic and acidic residues" evidence="9">
    <location>
        <begin position="400"/>
        <end position="422"/>
    </location>
</feature>
<dbReference type="GO" id="GO:0043022">
    <property type="term" value="F:ribosome binding"/>
    <property type="evidence" value="ECO:0007669"/>
    <property type="project" value="UniProtKB-ARBA"/>
</dbReference>
<keyword evidence="7 8" id="KW-0342">GTP-binding</keyword>
<dbReference type="InterPro" id="IPR031167">
    <property type="entry name" value="G_OBG"/>
</dbReference>
<feature type="binding site" evidence="8">
    <location>
        <begin position="191"/>
        <end position="195"/>
    </location>
    <ligand>
        <name>GTP</name>
        <dbReference type="ChEBI" id="CHEBI:37565"/>
    </ligand>
</feature>
<dbReference type="EC" id="3.6.5.-" evidence="8"/>
<dbReference type="GO" id="GO:0005525">
    <property type="term" value="F:GTP binding"/>
    <property type="evidence" value="ECO:0007669"/>
    <property type="project" value="UniProtKB-UniRule"/>
</dbReference>
<feature type="binding site" evidence="8">
    <location>
        <position position="193"/>
    </location>
    <ligand>
        <name>Mg(2+)</name>
        <dbReference type="ChEBI" id="CHEBI:18420"/>
    </ligand>
</feature>
<evidence type="ECO:0000313" key="12">
    <source>
        <dbReference type="EMBL" id="QPT40968.1"/>
    </source>
</evidence>
<comment type="subcellular location">
    <subcellularLocation>
        <location evidence="8">Cytoplasm</location>
    </subcellularLocation>
</comment>
<comment type="subunit">
    <text evidence="8">Monomer.</text>
</comment>
<evidence type="ECO:0000256" key="5">
    <source>
        <dbReference type="ARBA" id="ARBA00022801"/>
    </source>
</evidence>
<reference evidence="12 15" key="2">
    <citation type="submission" date="2020-12" db="EMBL/GenBank/DDBJ databases">
        <title>FDA dAtabase for Regulatory Grade micrObial Sequences (FDA-ARGOS): Supporting development and validation of Infectious Disease Dx tests.</title>
        <authorList>
            <person name="Sproer C."/>
            <person name="Gronow S."/>
            <person name="Severitt S."/>
            <person name="Schroder I."/>
            <person name="Tallon L."/>
            <person name="Sadzewicz L."/>
            <person name="Zhao X."/>
            <person name="Boylan J."/>
            <person name="Ott S."/>
            <person name="Bowen H."/>
            <person name="Vavikolanu K."/>
            <person name="Mehta A."/>
            <person name="Aluvathingal J."/>
            <person name="Nadendla S."/>
            <person name="Lowell S."/>
            <person name="Myers T."/>
            <person name="Yan Y."/>
            <person name="Sichtig H."/>
        </authorList>
    </citation>
    <scope>NUCLEOTIDE SEQUENCE [LARGE SCALE GENOMIC DNA]</scope>
    <source>
        <strain evidence="12 15">FDAARGOS_872</strain>
    </source>
</reference>
<dbReference type="Gene3D" id="2.70.210.12">
    <property type="entry name" value="GTP1/OBG domain"/>
    <property type="match status" value="1"/>
</dbReference>
<dbReference type="InterPro" id="IPR006074">
    <property type="entry name" value="GTP1-OBG_CS"/>
</dbReference>
<dbReference type="AlphaFoldDB" id="A0A378XF83"/>
<dbReference type="SUPFAM" id="SSF82051">
    <property type="entry name" value="Obg GTP-binding protein N-terminal domain"/>
    <property type="match status" value="1"/>
</dbReference>
<dbReference type="RefSeq" id="WP_018573905.1">
    <property type="nucleotide sequence ID" value="NZ_CP065725.1"/>
</dbReference>
<evidence type="ECO:0000256" key="3">
    <source>
        <dbReference type="ARBA" id="ARBA00022723"/>
    </source>
</evidence>
<organism evidence="13 14">
    <name type="scientific">Oligella ureolytica</name>
    <dbReference type="NCBI Taxonomy" id="90244"/>
    <lineage>
        <taxon>Bacteria</taxon>
        <taxon>Pseudomonadati</taxon>
        <taxon>Pseudomonadota</taxon>
        <taxon>Betaproteobacteria</taxon>
        <taxon>Burkholderiales</taxon>
        <taxon>Alcaligenaceae</taxon>
        <taxon>Oligella</taxon>
    </lineage>
</organism>
<dbReference type="PIRSF" id="PIRSF002401">
    <property type="entry name" value="GTP_bd_Obg/CgtA"/>
    <property type="match status" value="1"/>
</dbReference>